<keyword evidence="1" id="KW-0812">Transmembrane</keyword>
<dbReference type="Pfam" id="PF05137">
    <property type="entry name" value="PilN"/>
    <property type="match status" value="1"/>
</dbReference>
<sequence>MKDFNFFGYLLKKQKSRNTKIINGTIVISAVVIAMITVFLINLALIKNLEKDIEINEKLMNYESYDELVQEIGEKQSILTLLEQYNNILEGIEGIIENGDNINEELMVSINNTIPREVTLEYINLDGEALYLNASSTSRQSIAEFQHNLKDTGLFESIHINNISSEEEVFSFDVEAMFKEVSNNE</sequence>
<dbReference type="RefSeq" id="WP_073336764.1">
    <property type="nucleotide sequence ID" value="NZ_FQXM01000003.1"/>
</dbReference>
<dbReference type="EMBL" id="FQXM01000003">
    <property type="protein sequence ID" value="SHH26001.1"/>
    <property type="molecule type" value="Genomic_DNA"/>
</dbReference>
<dbReference type="PANTHER" id="PTHR40278:SF1">
    <property type="entry name" value="DNA UTILIZATION PROTEIN HOFN"/>
    <property type="match status" value="1"/>
</dbReference>
<name>A0A1M5RIC6_9CLOT</name>
<evidence type="ECO:0000256" key="1">
    <source>
        <dbReference type="SAM" id="Phobius"/>
    </source>
</evidence>
<proteinExistence type="predicted"/>
<dbReference type="AlphaFoldDB" id="A0A1M5RIC6"/>
<organism evidence="2 3">
    <name type="scientific">Clostridium grantii DSM 8605</name>
    <dbReference type="NCBI Taxonomy" id="1121316"/>
    <lineage>
        <taxon>Bacteria</taxon>
        <taxon>Bacillati</taxon>
        <taxon>Bacillota</taxon>
        <taxon>Clostridia</taxon>
        <taxon>Eubacteriales</taxon>
        <taxon>Clostridiaceae</taxon>
        <taxon>Clostridium</taxon>
    </lineage>
</organism>
<evidence type="ECO:0000313" key="3">
    <source>
        <dbReference type="Proteomes" id="UP000184447"/>
    </source>
</evidence>
<keyword evidence="3" id="KW-1185">Reference proteome</keyword>
<accession>A0A1M5RIC6</accession>
<keyword evidence="1" id="KW-0472">Membrane</keyword>
<gene>
    <name evidence="2" type="ORF">SAMN02745207_00548</name>
</gene>
<keyword evidence="1" id="KW-1133">Transmembrane helix</keyword>
<dbReference type="Proteomes" id="UP000184447">
    <property type="component" value="Unassembled WGS sequence"/>
</dbReference>
<dbReference type="InterPro" id="IPR007813">
    <property type="entry name" value="PilN"/>
</dbReference>
<dbReference type="STRING" id="1121316.SAMN02745207_00548"/>
<dbReference type="InterPro" id="IPR052534">
    <property type="entry name" value="Extracell_DNA_Util/SecSys_Comp"/>
</dbReference>
<dbReference type="OrthoDB" id="1707667at2"/>
<feature type="transmembrane region" description="Helical" evidence="1">
    <location>
        <begin position="21"/>
        <end position="46"/>
    </location>
</feature>
<protein>
    <submittedName>
        <fullName evidence="2">Type IV pilus assembly protein PilN</fullName>
    </submittedName>
</protein>
<dbReference type="PANTHER" id="PTHR40278">
    <property type="entry name" value="DNA UTILIZATION PROTEIN HOFN"/>
    <property type="match status" value="1"/>
</dbReference>
<evidence type="ECO:0000313" key="2">
    <source>
        <dbReference type="EMBL" id="SHH26001.1"/>
    </source>
</evidence>
<reference evidence="2 3" key="1">
    <citation type="submission" date="2016-11" db="EMBL/GenBank/DDBJ databases">
        <authorList>
            <person name="Jaros S."/>
            <person name="Januszkiewicz K."/>
            <person name="Wedrychowicz H."/>
        </authorList>
    </citation>
    <scope>NUCLEOTIDE SEQUENCE [LARGE SCALE GENOMIC DNA]</scope>
    <source>
        <strain evidence="2 3">DSM 8605</strain>
    </source>
</reference>